<dbReference type="InterPro" id="IPR050925">
    <property type="entry name" value="Rhomboid_protease_S54"/>
</dbReference>
<dbReference type="EMBL" id="JADPRT010000003">
    <property type="protein sequence ID" value="MBF9068192.1"/>
    <property type="molecule type" value="Genomic_DNA"/>
</dbReference>
<evidence type="ECO:0000256" key="3">
    <source>
        <dbReference type="ARBA" id="ARBA00022692"/>
    </source>
</evidence>
<dbReference type="GO" id="GO:0016020">
    <property type="term" value="C:membrane"/>
    <property type="evidence" value="ECO:0007669"/>
    <property type="project" value="UniProtKB-SubCell"/>
</dbReference>
<feature type="transmembrane region" description="Helical" evidence="7">
    <location>
        <begin position="245"/>
        <end position="269"/>
    </location>
</feature>
<proteinExistence type="inferred from homology"/>
<dbReference type="PANTHER" id="PTHR43731">
    <property type="entry name" value="RHOMBOID PROTEASE"/>
    <property type="match status" value="1"/>
</dbReference>
<dbReference type="GO" id="GO:0006508">
    <property type="term" value="P:proteolysis"/>
    <property type="evidence" value="ECO:0007669"/>
    <property type="project" value="UniProtKB-KW"/>
</dbReference>
<evidence type="ECO:0000256" key="7">
    <source>
        <dbReference type="SAM" id="Phobius"/>
    </source>
</evidence>
<feature type="transmembrane region" description="Helical" evidence="7">
    <location>
        <begin position="108"/>
        <end position="135"/>
    </location>
</feature>
<dbReference type="InterPro" id="IPR035952">
    <property type="entry name" value="Rhomboid-like_sf"/>
</dbReference>
<evidence type="ECO:0000256" key="1">
    <source>
        <dbReference type="ARBA" id="ARBA00004141"/>
    </source>
</evidence>
<feature type="transmembrane region" description="Helical" evidence="7">
    <location>
        <begin position="196"/>
        <end position="214"/>
    </location>
</feature>
<keyword evidence="5 7" id="KW-1133">Transmembrane helix</keyword>
<name>A0A931FB09_9ACTN</name>
<comment type="similarity">
    <text evidence="2">Belongs to the peptidase S54 family.</text>
</comment>
<dbReference type="GO" id="GO:0004252">
    <property type="term" value="F:serine-type endopeptidase activity"/>
    <property type="evidence" value="ECO:0007669"/>
    <property type="project" value="InterPro"/>
</dbReference>
<evidence type="ECO:0000256" key="2">
    <source>
        <dbReference type="ARBA" id="ARBA00009045"/>
    </source>
</evidence>
<accession>A0A931FB09</accession>
<keyword evidence="10" id="KW-1185">Reference proteome</keyword>
<keyword evidence="9" id="KW-0645">Protease</keyword>
<evidence type="ECO:0000256" key="5">
    <source>
        <dbReference type="ARBA" id="ARBA00022989"/>
    </source>
</evidence>
<keyword evidence="3 7" id="KW-0812">Transmembrane</keyword>
<evidence type="ECO:0000256" key="6">
    <source>
        <dbReference type="ARBA" id="ARBA00023136"/>
    </source>
</evidence>
<feature type="transmembrane region" description="Helical" evidence="7">
    <location>
        <begin position="220"/>
        <end position="238"/>
    </location>
</feature>
<comment type="caution">
    <text evidence="9">The sequence shown here is derived from an EMBL/GenBank/DDBJ whole genome shotgun (WGS) entry which is preliminary data.</text>
</comment>
<evidence type="ECO:0000256" key="4">
    <source>
        <dbReference type="ARBA" id="ARBA00022801"/>
    </source>
</evidence>
<dbReference type="PANTHER" id="PTHR43731:SF14">
    <property type="entry name" value="PRESENILIN-ASSOCIATED RHOMBOID-LIKE PROTEIN, MITOCHONDRIAL"/>
    <property type="match status" value="1"/>
</dbReference>
<evidence type="ECO:0000259" key="8">
    <source>
        <dbReference type="Pfam" id="PF01694"/>
    </source>
</evidence>
<dbReference type="AlphaFoldDB" id="A0A931FB09"/>
<protein>
    <submittedName>
        <fullName evidence="9">Rhomboid family intramembrane serine protease</fullName>
    </submittedName>
</protein>
<sequence length="271" mass="28721">MLPDCYRHPGRETGVHCSRCEKPVCPECRVDAAVGFHCLDCANQSRASVRTTAPRTQYGGRVARDGALVTKLIIAVNVVVWLLAFTGGDAFVSRWILQGDAVATSGEWYRVITSIFLHQQILHIALNMWSLWVLGPYVEQALGRLRYLTLYLLAGLGGSALVMLLAPAEPVLGASGAIFGLFGAVIVIHRHRGYQLGPIMAVLLVNLVATFTISGIAWQAHIGGLVVGGLIAAGYAYAPAVRRNAVQAAVVVAAALLVAGVSLVAVTQITG</sequence>
<feature type="transmembrane region" description="Helical" evidence="7">
    <location>
        <begin position="68"/>
        <end position="88"/>
    </location>
</feature>
<reference evidence="9" key="1">
    <citation type="submission" date="2020-11" db="EMBL/GenBank/DDBJ databases">
        <title>Isolation and identification of active actinomycetes.</title>
        <authorList>
            <person name="Yu B."/>
        </authorList>
    </citation>
    <scope>NUCLEOTIDE SEQUENCE</scope>
    <source>
        <strain evidence="9">NEAU-YB345</strain>
    </source>
</reference>
<dbReference type="Gene3D" id="1.20.1540.10">
    <property type="entry name" value="Rhomboid-like"/>
    <property type="match status" value="1"/>
</dbReference>
<feature type="transmembrane region" description="Helical" evidence="7">
    <location>
        <begin position="171"/>
        <end position="189"/>
    </location>
</feature>
<feature type="domain" description="Peptidase S54 rhomboid" evidence="8">
    <location>
        <begin position="106"/>
        <end position="234"/>
    </location>
</feature>
<gene>
    <name evidence="9" type="ORF">I2501_09095</name>
</gene>
<dbReference type="Proteomes" id="UP000657385">
    <property type="component" value="Unassembled WGS sequence"/>
</dbReference>
<dbReference type="SUPFAM" id="SSF144091">
    <property type="entry name" value="Rhomboid-like"/>
    <property type="match status" value="1"/>
</dbReference>
<evidence type="ECO:0000313" key="9">
    <source>
        <dbReference type="EMBL" id="MBF9068192.1"/>
    </source>
</evidence>
<feature type="transmembrane region" description="Helical" evidence="7">
    <location>
        <begin position="147"/>
        <end position="165"/>
    </location>
</feature>
<comment type="subcellular location">
    <subcellularLocation>
        <location evidence="1">Membrane</location>
        <topology evidence="1">Multi-pass membrane protein</topology>
    </subcellularLocation>
</comment>
<dbReference type="InterPro" id="IPR022764">
    <property type="entry name" value="Peptidase_S54_rhomboid_dom"/>
</dbReference>
<organism evidence="9 10">
    <name type="scientific">Streptacidiphilus fuscans</name>
    <dbReference type="NCBI Taxonomy" id="2789292"/>
    <lineage>
        <taxon>Bacteria</taxon>
        <taxon>Bacillati</taxon>
        <taxon>Actinomycetota</taxon>
        <taxon>Actinomycetes</taxon>
        <taxon>Kitasatosporales</taxon>
        <taxon>Streptomycetaceae</taxon>
        <taxon>Streptacidiphilus</taxon>
    </lineage>
</organism>
<evidence type="ECO:0000313" key="10">
    <source>
        <dbReference type="Proteomes" id="UP000657385"/>
    </source>
</evidence>
<dbReference type="CDD" id="cd19756">
    <property type="entry name" value="Bbox2"/>
    <property type="match status" value="1"/>
</dbReference>
<keyword evidence="6 7" id="KW-0472">Membrane</keyword>
<dbReference type="Pfam" id="PF01694">
    <property type="entry name" value="Rhomboid"/>
    <property type="match status" value="1"/>
</dbReference>
<keyword evidence="4" id="KW-0378">Hydrolase</keyword>